<name>A0A2I1NAH8_9BACT</name>
<reference evidence="2 3" key="1">
    <citation type="submission" date="2017-12" db="EMBL/GenBank/DDBJ databases">
        <title>Phylogenetic diversity of female urinary microbiome.</title>
        <authorList>
            <person name="Thomas-White K."/>
            <person name="Wolfe A.J."/>
        </authorList>
    </citation>
    <scope>NUCLEOTIDE SEQUENCE [LARGE SCALE GENOMIC DNA]</scope>
    <source>
        <strain evidence="2 3">UMB0112</strain>
    </source>
</reference>
<keyword evidence="1" id="KW-0812">Transmembrane</keyword>
<dbReference type="InterPro" id="IPR049708">
    <property type="entry name" value="PP0621-like"/>
</dbReference>
<dbReference type="EMBL" id="PKHU01000003">
    <property type="protein sequence ID" value="PKZ29390.1"/>
    <property type="molecule type" value="Genomic_DNA"/>
</dbReference>
<keyword evidence="1" id="KW-0472">Membrane</keyword>
<evidence type="ECO:0000313" key="3">
    <source>
        <dbReference type="Proteomes" id="UP000234639"/>
    </source>
</evidence>
<accession>A0A2I1NAH8</accession>
<evidence type="ECO:0000313" key="2">
    <source>
        <dbReference type="EMBL" id="PKZ29390.1"/>
    </source>
</evidence>
<gene>
    <name evidence="2" type="ORF">CYJ41_03275</name>
</gene>
<proteinExistence type="predicted"/>
<organism evidence="2 3">
    <name type="scientific">Campylobacter ureolyticus</name>
    <dbReference type="NCBI Taxonomy" id="827"/>
    <lineage>
        <taxon>Bacteria</taxon>
        <taxon>Pseudomonadati</taxon>
        <taxon>Campylobacterota</taxon>
        <taxon>Epsilonproteobacteria</taxon>
        <taxon>Campylobacterales</taxon>
        <taxon>Campylobacteraceae</taxon>
        <taxon>Campylobacter</taxon>
    </lineage>
</organism>
<protein>
    <submittedName>
        <fullName evidence="2">Uncharacterized protein</fullName>
    </submittedName>
</protein>
<keyword evidence="1" id="KW-1133">Transmembrane helix</keyword>
<comment type="caution">
    <text evidence="2">The sequence shown here is derived from an EMBL/GenBank/DDBJ whole genome shotgun (WGS) entry which is preliminary data.</text>
</comment>
<dbReference type="NCBIfam" id="NF041023">
    <property type="entry name" value="PP0621_fam"/>
    <property type="match status" value="1"/>
</dbReference>
<dbReference type="Proteomes" id="UP000234639">
    <property type="component" value="Unassembled WGS sequence"/>
</dbReference>
<dbReference type="AlphaFoldDB" id="A0A2I1NAH8"/>
<feature type="transmembrane region" description="Helical" evidence="1">
    <location>
        <begin position="6"/>
        <end position="22"/>
    </location>
</feature>
<dbReference type="RefSeq" id="WP_101636973.1">
    <property type="nucleotide sequence ID" value="NZ_CAMPWA010000018.1"/>
</dbReference>
<evidence type="ECO:0000256" key="1">
    <source>
        <dbReference type="SAM" id="Phobius"/>
    </source>
</evidence>
<sequence>MAKILMLGIIIAIIYFFILPRFQRPKNSDKKIQNFVECKKCGTFIDIKESVIKNGDYICKECINKE</sequence>